<dbReference type="AlphaFoldDB" id="A0AAD0Q8R8"/>
<dbReference type="Proteomes" id="UP000253779">
    <property type="component" value="Chromosome"/>
</dbReference>
<evidence type="ECO:0000313" key="2">
    <source>
        <dbReference type="EMBL" id="AXI74396.1"/>
    </source>
</evidence>
<reference evidence="2 3" key="1">
    <citation type="submission" date="2018-07" db="EMBL/GenBank/DDBJ databases">
        <title>Complete genome sequence of soil actinomycete Streptomyces cavourensis tj430.</title>
        <authorList>
            <person name="Wang P."/>
            <person name="Huang Y."/>
        </authorList>
    </citation>
    <scope>NUCLEOTIDE SEQUENCE [LARGE SCALE GENOMIC DNA]</scope>
    <source>
        <strain evidence="2 3">TJ430</strain>
    </source>
</reference>
<feature type="compositionally biased region" description="Gly residues" evidence="1">
    <location>
        <begin position="57"/>
        <end position="80"/>
    </location>
</feature>
<feature type="region of interest" description="Disordered" evidence="1">
    <location>
        <begin position="57"/>
        <end position="107"/>
    </location>
</feature>
<name>A0AAD0Q8R8_9ACTN</name>
<evidence type="ECO:0000313" key="3">
    <source>
        <dbReference type="Proteomes" id="UP000253779"/>
    </source>
</evidence>
<organism evidence="2 3">
    <name type="scientific">Streptomyces cavourensis</name>
    <dbReference type="NCBI Taxonomy" id="67258"/>
    <lineage>
        <taxon>Bacteria</taxon>
        <taxon>Bacillati</taxon>
        <taxon>Actinomycetota</taxon>
        <taxon>Actinomycetes</taxon>
        <taxon>Kitasatosporales</taxon>
        <taxon>Streptomycetaceae</taxon>
        <taxon>Streptomyces</taxon>
    </lineage>
</organism>
<dbReference type="EMBL" id="CP030930">
    <property type="protein sequence ID" value="AXI74396.1"/>
    <property type="molecule type" value="Genomic_DNA"/>
</dbReference>
<proteinExistence type="predicted"/>
<accession>A0AAD0Q8R8</accession>
<sequence length="152" mass="15202">MIRRWVPTLVLGGLWWWAVLRLALQPEQAGVVEGAVAAGGWGLSLLPVHVAAVGGGRSAGRTGVGSGSASGSGSEAGPGSGSVETDAGRAGPDGGSAGWAGPVRAGAGGVVTGWLRAISGPGRERRRDRGWWGAGVTRAWRRRRSGGGSGRS</sequence>
<gene>
    <name evidence="2" type="ORF">DTW94_26280</name>
</gene>
<evidence type="ECO:0000256" key="1">
    <source>
        <dbReference type="SAM" id="MobiDB-lite"/>
    </source>
</evidence>
<protein>
    <submittedName>
        <fullName evidence="2">Uncharacterized protein</fullName>
    </submittedName>
</protein>